<dbReference type="KEGG" id="mpar:F7D14_15935"/>
<dbReference type="GO" id="GO:0050660">
    <property type="term" value="F:flavin adenine dinucleotide binding"/>
    <property type="evidence" value="ECO:0007669"/>
    <property type="project" value="TreeGrafter"/>
</dbReference>
<dbReference type="Proteomes" id="UP000422569">
    <property type="component" value="Chromosome"/>
</dbReference>
<dbReference type="Pfam" id="PF03275">
    <property type="entry name" value="GLF"/>
    <property type="match status" value="1"/>
</dbReference>
<dbReference type="GO" id="GO:0005829">
    <property type="term" value="C:cytosol"/>
    <property type="evidence" value="ECO:0007669"/>
    <property type="project" value="TreeGrafter"/>
</dbReference>
<feature type="domain" description="UDP-galactopyranose mutase C-terminal" evidence="1">
    <location>
        <begin position="145"/>
        <end position="348"/>
    </location>
</feature>
<dbReference type="Pfam" id="PF13450">
    <property type="entry name" value="NAD_binding_8"/>
    <property type="match status" value="1"/>
</dbReference>
<accession>A0A6B8MD90</accession>
<dbReference type="InterPro" id="IPR015899">
    <property type="entry name" value="UDP-GalPyranose_mutase_C"/>
</dbReference>
<name>A0A6B8MD90_9HYPH</name>
<dbReference type="GO" id="GO:0008767">
    <property type="term" value="F:UDP-galactopyranose mutase activity"/>
    <property type="evidence" value="ECO:0007669"/>
    <property type="project" value="InterPro"/>
</dbReference>
<dbReference type="SUPFAM" id="SSF51971">
    <property type="entry name" value="Nucleotide-binding domain"/>
    <property type="match status" value="1"/>
</dbReference>
<reference evidence="2 3" key="1">
    <citation type="submission" date="2019-09" db="EMBL/GenBank/DDBJ databases">
        <title>Isolation and complete genome sequencing of Methylocystis species.</title>
        <authorList>
            <person name="Rumah B.L."/>
            <person name="Stead C.E."/>
            <person name="Stevens B.C."/>
            <person name="Minton N.P."/>
            <person name="Grosse-Honebrink A."/>
            <person name="Zhang Y."/>
        </authorList>
    </citation>
    <scope>NUCLEOTIDE SEQUENCE [LARGE SCALE GENOMIC DNA]</scope>
    <source>
        <strain evidence="2 3">BRCS2</strain>
    </source>
</reference>
<dbReference type="PANTHER" id="PTHR21197:SF0">
    <property type="entry name" value="UDP-GALACTOPYRANOSE MUTASE"/>
    <property type="match status" value="1"/>
</dbReference>
<evidence type="ECO:0000313" key="3">
    <source>
        <dbReference type="Proteomes" id="UP000422569"/>
    </source>
</evidence>
<proteinExistence type="predicted"/>
<dbReference type="Gene3D" id="3.40.50.720">
    <property type="entry name" value="NAD(P)-binding Rossmann-like Domain"/>
    <property type="match status" value="3"/>
</dbReference>
<evidence type="ECO:0000259" key="1">
    <source>
        <dbReference type="Pfam" id="PF03275"/>
    </source>
</evidence>
<dbReference type="AlphaFoldDB" id="A0A6B8MD90"/>
<sequence>MIVGAGFAGAVHARQLAEAGFEAHVIDKRPHIAGNAYDFVNENGVRVHAYGPHLFHTKQRHIVDWLQKFTEFAPYSHKVRAFIAPDSYVPLPINLNTINVIFGVELKNETEAKNFLASVAIPCESPKNAAEYLYSKIGVKLTDLFFRPYTKKMWLMDLEEMSASVVQRIPINYDETDTYFSREEIQVMPRNGYTAIFEKILDHTNIEVETNASYEKGMERDYLYCFNSMPIDEYFDFVHGRLPYRSIRFHHRTEPLFTQEWSVTNFTDSSPFTRETSWHVLPDHHVNPTGNVTITREEPCDYADNNFERYYPVKTADGRYQSLYAIYKNDAKLLPNMSFIGRCGTYQYLDMDQVINQSLTHVNAWIADRLA</sequence>
<dbReference type="EMBL" id="CP044331">
    <property type="protein sequence ID" value="QGM99742.1"/>
    <property type="molecule type" value="Genomic_DNA"/>
</dbReference>
<protein>
    <submittedName>
        <fullName evidence="2">NAD(P)-binding protein</fullName>
    </submittedName>
</protein>
<organism evidence="2 3">
    <name type="scientific">Methylocystis parvus</name>
    <dbReference type="NCBI Taxonomy" id="134"/>
    <lineage>
        <taxon>Bacteria</taxon>
        <taxon>Pseudomonadati</taxon>
        <taxon>Pseudomonadota</taxon>
        <taxon>Alphaproteobacteria</taxon>
        <taxon>Hyphomicrobiales</taxon>
        <taxon>Methylocystaceae</taxon>
        <taxon>Methylocystis</taxon>
    </lineage>
</organism>
<gene>
    <name evidence="2" type="ORF">F7D14_15935</name>
</gene>
<keyword evidence="3" id="KW-1185">Reference proteome</keyword>
<dbReference type="SUPFAM" id="SSF54373">
    <property type="entry name" value="FAD-linked reductases, C-terminal domain"/>
    <property type="match status" value="1"/>
</dbReference>
<dbReference type="PANTHER" id="PTHR21197">
    <property type="entry name" value="UDP-GALACTOPYRANOSE MUTASE"/>
    <property type="match status" value="1"/>
</dbReference>
<evidence type="ECO:0000313" key="2">
    <source>
        <dbReference type="EMBL" id="QGM99742.1"/>
    </source>
</evidence>